<dbReference type="AlphaFoldDB" id="A0A6S7HVJ3"/>
<gene>
    <name evidence="2" type="ORF">PACLA_8A049302</name>
</gene>
<comment type="caution">
    <text evidence="2">The sequence shown here is derived from an EMBL/GenBank/DDBJ whole genome shotgun (WGS) entry which is preliminary data.</text>
</comment>
<keyword evidence="3" id="KW-1185">Reference proteome</keyword>
<dbReference type="SUPFAM" id="SSF50630">
    <property type="entry name" value="Acid proteases"/>
    <property type="match status" value="1"/>
</dbReference>
<reference evidence="2" key="1">
    <citation type="submission" date="2020-04" db="EMBL/GenBank/DDBJ databases">
        <authorList>
            <person name="Alioto T."/>
            <person name="Alioto T."/>
            <person name="Gomez Garrido J."/>
        </authorList>
    </citation>
    <scope>NUCLEOTIDE SEQUENCE</scope>
    <source>
        <strain evidence="2">A484AB</strain>
    </source>
</reference>
<evidence type="ECO:0000256" key="1">
    <source>
        <dbReference type="SAM" id="MobiDB-lite"/>
    </source>
</evidence>
<dbReference type="Proteomes" id="UP001152795">
    <property type="component" value="Unassembled WGS sequence"/>
</dbReference>
<dbReference type="InterPro" id="IPR001878">
    <property type="entry name" value="Znf_CCHC"/>
</dbReference>
<name>A0A6S7HVJ3_PARCT</name>
<accession>A0A6S7HVJ3</accession>
<dbReference type="InterPro" id="IPR050951">
    <property type="entry name" value="Retrovirus_Pol_polyprotein"/>
</dbReference>
<feature type="region of interest" description="Disordered" evidence="1">
    <location>
        <begin position="205"/>
        <end position="234"/>
    </location>
</feature>
<evidence type="ECO:0000313" key="3">
    <source>
        <dbReference type="Proteomes" id="UP001152795"/>
    </source>
</evidence>
<dbReference type="Gene3D" id="2.40.70.10">
    <property type="entry name" value="Acid Proteases"/>
    <property type="match status" value="1"/>
</dbReference>
<dbReference type="GO" id="GO:0008270">
    <property type="term" value="F:zinc ion binding"/>
    <property type="evidence" value="ECO:0007669"/>
    <property type="project" value="InterPro"/>
</dbReference>
<sequence>MAFTSEVTQNRAMNSIGNLEEVDETRDDWTAYIERIEQYFLANDVADDKRVPVLLTVIGGKTFHKRDQRDDENINTYVAEIKKLSEHCEFGTALNDSLRDRFVCGLYNESIQKRLLVETSLTFEKALKLAVAMETAMKDSLELRGKAKTIPPVNSIREVPMQHKCYRCGKEGHEPQECYFKDQYCRNCGKKGHIKRVCRGKPFKQNYPTKPSSSKKKGLEVNKVQNESDSDSEDTLASLELHKVSKTHTNIIWVTPEVEGKPLQMELDTGSAVSVLPFSKYNTTFKSSKLHPTTTALKTYTGERIQPVGVLNVPVRYKEEIVTDASIISLIISRRLLTLA</sequence>
<organism evidence="2 3">
    <name type="scientific">Paramuricea clavata</name>
    <name type="common">Red gorgonian</name>
    <name type="synonym">Violescent sea-whip</name>
    <dbReference type="NCBI Taxonomy" id="317549"/>
    <lineage>
        <taxon>Eukaryota</taxon>
        <taxon>Metazoa</taxon>
        <taxon>Cnidaria</taxon>
        <taxon>Anthozoa</taxon>
        <taxon>Octocorallia</taxon>
        <taxon>Malacalcyonacea</taxon>
        <taxon>Plexauridae</taxon>
        <taxon>Paramuricea</taxon>
    </lineage>
</organism>
<dbReference type="PANTHER" id="PTHR37984">
    <property type="entry name" value="PROTEIN CBG26694"/>
    <property type="match status" value="1"/>
</dbReference>
<dbReference type="PROSITE" id="PS50158">
    <property type="entry name" value="ZF_CCHC"/>
    <property type="match status" value="2"/>
</dbReference>
<evidence type="ECO:0000313" key="2">
    <source>
        <dbReference type="EMBL" id="CAB4008569.1"/>
    </source>
</evidence>
<dbReference type="EMBL" id="CACRXK020006161">
    <property type="protein sequence ID" value="CAB4008569.1"/>
    <property type="molecule type" value="Genomic_DNA"/>
</dbReference>
<dbReference type="GO" id="GO:0003676">
    <property type="term" value="F:nucleic acid binding"/>
    <property type="evidence" value="ECO:0007669"/>
    <property type="project" value="InterPro"/>
</dbReference>
<dbReference type="InterPro" id="IPR021109">
    <property type="entry name" value="Peptidase_aspartic_dom_sf"/>
</dbReference>
<proteinExistence type="predicted"/>
<dbReference type="SMART" id="SM00343">
    <property type="entry name" value="ZnF_C2HC"/>
    <property type="match status" value="2"/>
</dbReference>
<dbReference type="OrthoDB" id="10058156at2759"/>
<dbReference type="Gene3D" id="4.10.60.10">
    <property type="entry name" value="Zinc finger, CCHC-type"/>
    <property type="match status" value="1"/>
</dbReference>
<protein>
    <submittedName>
        <fullName evidence="2">LYR motif-containing 4</fullName>
    </submittedName>
</protein>
<dbReference type="InterPro" id="IPR036875">
    <property type="entry name" value="Znf_CCHC_sf"/>
</dbReference>
<dbReference type="PANTHER" id="PTHR37984:SF14">
    <property type="entry name" value="RIBONUCLEASE H"/>
    <property type="match status" value="1"/>
</dbReference>
<dbReference type="SUPFAM" id="SSF57756">
    <property type="entry name" value="Retrovirus zinc finger-like domains"/>
    <property type="match status" value="1"/>
</dbReference>